<keyword evidence="1" id="KW-1133">Transmembrane helix</keyword>
<protein>
    <submittedName>
        <fullName evidence="2">Uncharacterized protein</fullName>
    </submittedName>
</protein>
<dbReference type="AlphaFoldDB" id="A0A5D2YGG8"/>
<evidence type="ECO:0000313" key="2">
    <source>
        <dbReference type="EMBL" id="TYJ25475.1"/>
    </source>
</evidence>
<accession>A0A5D2YGG8</accession>
<feature type="transmembrane region" description="Helical" evidence="1">
    <location>
        <begin position="20"/>
        <end position="39"/>
    </location>
</feature>
<sequence>MARFEGDKHRQVIEAKGRSCLSSGFLLYFFFFSYIFFLLCFKG</sequence>
<name>A0A5D2YGG8_GOSMU</name>
<proteinExistence type="predicted"/>
<dbReference type="Proteomes" id="UP000323597">
    <property type="component" value="Chromosome A07"/>
</dbReference>
<keyword evidence="1" id="KW-0812">Transmembrane</keyword>
<evidence type="ECO:0000256" key="1">
    <source>
        <dbReference type="SAM" id="Phobius"/>
    </source>
</evidence>
<gene>
    <name evidence="2" type="ORF">E1A91_A07G052600v1</name>
</gene>
<dbReference type="EMBL" id="CM017642">
    <property type="protein sequence ID" value="TYJ25475.1"/>
    <property type="molecule type" value="Genomic_DNA"/>
</dbReference>
<organism evidence="2 3">
    <name type="scientific">Gossypium mustelinum</name>
    <name type="common">Cotton</name>
    <name type="synonym">Gossypium caicoense</name>
    <dbReference type="NCBI Taxonomy" id="34275"/>
    <lineage>
        <taxon>Eukaryota</taxon>
        <taxon>Viridiplantae</taxon>
        <taxon>Streptophyta</taxon>
        <taxon>Embryophyta</taxon>
        <taxon>Tracheophyta</taxon>
        <taxon>Spermatophyta</taxon>
        <taxon>Magnoliopsida</taxon>
        <taxon>eudicotyledons</taxon>
        <taxon>Gunneridae</taxon>
        <taxon>Pentapetalae</taxon>
        <taxon>rosids</taxon>
        <taxon>malvids</taxon>
        <taxon>Malvales</taxon>
        <taxon>Malvaceae</taxon>
        <taxon>Malvoideae</taxon>
        <taxon>Gossypium</taxon>
    </lineage>
</organism>
<keyword evidence="3" id="KW-1185">Reference proteome</keyword>
<reference evidence="2 3" key="1">
    <citation type="submission" date="2019-07" db="EMBL/GenBank/DDBJ databases">
        <title>WGS assembly of Gossypium mustelinum.</title>
        <authorList>
            <person name="Chen Z.J."/>
            <person name="Sreedasyam A."/>
            <person name="Ando A."/>
            <person name="Song Q."/>
            <person name="De L."/>
            <person name="Hulse-Kemp A."/>
            <person name="Ding M."/>
            <person name="Ye W."/>
            <person name="Kirkbride R."/>
            <person name="Jenkins J."/>
            <person name="Plott C."/>
            <person name="Lovell J."/>
            <person name="Lin Y.-M."/>
            <person name="Vaughn R."/>
            <person name="Liu B."/>
            <person name="Li W."/>
            <person name="Simpson S."/>
            <person name="Scheffler B."/>
            <person name="Saski C."/>
            <person name="Grover C."/>
            <person name="Hu G."/>
            <person name="Conover J."/>
            <person name="Carlson J."/>
            <person name="Shu S."/>
            <person name="Boston L."/>
            <person name="Williams M."/>
            <person name="Peterson D."/>
            <person name="Mcgee K."/>
            <person name="Jones D."/>
            <person name="Wendel J."/>
            <person name="Stelly D."/>
            <person name="Grimwood J."/>
            <person name="Schmutz J."/>
        </authorList>
    </citation>
    <scope>NUCLEOTIDE SEQUENCE [LARGE SCALE GENOMIC DNA]</scope>
    <source>
        <strain evidence="2">1408120.09</strain>
    </source>
</reference>
<evidence type="ECO:0000313" key="3">
    <source>
        <dbReference type="Proteomes" id="UP000323597"/>
    </source>
</evidence>
<keyword evidence="1" id="KW-0472">Membrane</keyword>